<dbReference type="AlphaFoldDB" id="A0A6V8MSY9"/>
<dbReference type="InterPro" id="IPR045351">
    <property type="entry name" value="DUF6531"/>
</dbReference>
<dbReference type="InterPro" id="IPR050708">
    <property type="entry name" value="T6SS_VgrG/RHS"/>
</dbReference>
<evidence type="ECO:0000256" key="2">
    <source>
        <dbReference type="SAM" id="SignalP"/>
    </source>
</evidence>
<dbReference type="Proteomes" id="UP000831485">
    <property type="component" value="Chromosome"/>
</dbReference>
<dbReference type="EMBL" id="CP096574">
    <property type="protein sequence ID" value="UPU38210.1"/>
    <property type="molecule type" value="Genomic_DNA"/>
</dbReference>
<reference evidence="5" key="3">
    <citation type="submission" date="2022-04" db="EMBL/GenBank/DDBJ databases">
        <authorList>
            <person name="Liu G."/>
        </authorList>
    </citation>
    <scope>NUCLEOTIDE SEQUENCE</scope>
    <source>
        <strain evidence="5">RG22</strain>
    </source>
</reference>
<dbReference type="Pfam" id="PF20148">
    <property type="entry name" value="DUF6531"/>
    <property type="match status" value="1"/>
</dbReference>
<evidence type="ECO:0000256" key="1">
    <source>
        <dbReference type="SAM" id="MobiDB-lite"/>
    </source>
</evidence>
<accession>A0A6V8MSY9</accession>
<dbReference type="PANTHER" id="PTHR32305">
    <property type="match status" value="1"/>
</dbReference>
<evidence type="ECO:0000313" key="5">
    <source>
        <dbReference type="EMBL" id="UPU38210.1"/>
    </source>
</evidence>
<keyword evidence="2" id="KW-0732">Signal</keyword>
<evidence type="ECO:0000313" key="7">
    <source>
        <dbReference type="Proteomes" id="UP000831485"/>
    </source>
</evidence>
<gene>
    <name evidence="4" type="ORF">GMPD_11770</name>
    <name evidence="5" type="ORF">M1B72_11000</name>
</gene>
<feature type="chain" id="PRO_5028078424" evidence="2">
    <location>
        <begin position="22"/>
        <end position="503"/>
    </location>
</feature>
<dbReference type="Proteomes" id="UP000568888">
    <property type="component" value="Unassembled WGS sequence"/>
</dbReference>
<feature type="region of interest" description="Disordered" evidence="1">
    <location>
        <begin position="341"/>
        <end position="370"/>
    </location>
</feature>
<feature type="signal peptide" evidence="2">
    <location>
        <begin position="1"/>
        <end position="21"/>
    </location>
</feature>
<feature type="domain" description="DUF6531" evidence="3">
    <location>
        <begin position="31"/>
        <end position="92"/>
    </location>
</feature>
<reference evidence="4" key="2">
    <citation type="journal article" date="2021" name="Int. J. Syst. Evol. Microbiol.">
        <title>Geomonas silvestris sp. nov., Geomonas paludis sp. nov. and Geomonas limicola sp. nov., isolated from terrestrial environments, and emended description of the genus Geomonas.</title>
        <authorList>
            <person name="Itoh H."/>
            <person name="Xu Z."/>
            <person name="Masuda Y."/>
            <person name="Ushijima N."/>
            <person name="Hayakawa C."/>
            <person name="Shiratori Y."/>
            <person name="Senoo K."/>
        </authorList>
    </citation>
    <scope>NUCLEOTIDE SEQUENCE</scope>
    <source>
        <strain evidence="4">Red736</strain>
    </source>
</reference>
<name>A0A6V8MSY9_9BACT</name>
<organism evidence="4 6">
    <name type="scientific">Geomonas paludis</name>
    <dbReference type="NCBI Taxonomy" id="2740185"/>
    <lineage>
        <taxon>Bacteria</taxon>
        <taxon>Pseudomonadati</taxon>
        <taxon>Thermodesulfobacteriota</taxon>
        <taxon>Desulfuromonadia</taxon>
        <taxon>Geobacterales</taxon>
        <taxon>Geobacteraceae</taxon>
        <taxon>Geomonas</taxon>
    </lineage>
</organism>
<sequence length="503" mass="55233">MKRFRAFCIGVVVLAATVATAATPALAEVIIRNGDFRLVQTDLGEHEGDAPRVTRYYHSTWKVEGMFGSGWLSEYELTVERGERDTLLVMDPCSGKPMRYLRAPAGVSQGAPFSEGAVYRGSRCGCQTITTTREGYLRKSGDRVETYDPAGKLVRVQQGQGYTVDVVRNAAGQIVALVDSKGCRLNFTFDGPRVSQVTRDGEVLVDYGYRSGRLASVTPGENEGGQFRYDSGGLLTRYTTGSSDETITYLTGGATPRVGTHTYAYGAWERYSYEDGSPDGLTHATTVTSGSGSGEYAYQETTLHLFTEQRNEAGELWLSEEVEVQNGKVMGVSRYSSSGLPLETTSLGETTRRTYDSNDRLTRKESPTETVELSYDQKSGKVSQVRRSSHNGELILETTYSYDSKGNLLQVRDSSGTHVVMQYNHLDQIESLDDGSRILFIKYGPAGKPTRLEIPGVGSIEVSYDEKGVIQEVHGDQGREISLQITDAFRVLLDLVREAQAGE</sequence>
<proteinExistence type="predicted"/>
<evidence type="ECO:0000259" key="3">
    <source>
        <dbReference type="Pfam" id="PF20148"/>
    </source>
</evidence>
<reference evidence="6" key="1">
    <citation type="submission" date="2020-06" db="EMBL/GenBank/DDBJ databases">
        <title>Draft genomic sequecing of Geomonas sp. Red736.</title>
        <authorList>
            <person name="Itoh H."/>
            <person name="Xu Z.X."/>
            <person name="Ushijima N."/>
            <person name="Masuda Y."/>
            <person name="Shiratori Y."/>
            <person name="Senoo K."/>
        </authorList>
    </citation>
    <scope>NUCLEOTIDE SEQUENCE [LARGE SCALE GENOMIC DNA]</scope>
    <source>
        <strain evidence="6">Red736</strain>
    </source>
</reference>
<evidence type="ECO:0000313" key="6">
    <source>
        <dbReference type="Proteomes" id="UP000568888"/>
    </source>
</evidence>
<protein>
    <submittedName>
        <fullName evidence="5">DUF6531 domain-containing protein</fullName>
    </submittedName>
</protein>
<feature type="compositionally biased region" description="Basic and acidic residues" evidence="1">
    <location>
        <begin position="350"/>
        <end position="367"/>
    </location>
</feature>
<keyword evidence="7" id="KW-1185">Reference proteome</keyword>
<dbReference type="Gene3D" id="2.180.10.10">
    <property type="entry name" value="RHS repeat-associated core"/>
    <property type="match status" value="1"/>
</dbReference>
<dbReference type="PANTHER" id="PTHR32305:SF15">
    <property type="entry name" value="PROTEIN RHSA-RELATED"/>
    <property type="match status" value="1"/>
</dbReference>
<evidence type="ECO:0000313" key="4">
    <source>
        <dbReference type="EMBL" id="GFO63258.1"/>
    </source>
</evidence>
<dbReference type="RefSeq" id="WP_183346132.1">
    <property type="nucleotide sequence ID" value="NZ_BLXY01000002.1"/>
</dbReference>
<dbReference type="EMBL" id="BLXY01000002">
    <property type="protein sequence ID" value="GFO63258.1"/>
    <property type="molecule type" value="Genomic_DNA"/>
</dbReference>